<evidence type="ECO:0000259" key="1">
    <source>
        <dbReference type="PROSITE" id="PS50043"/>
    </source>
</evidence>
<organism evidence="2 3">
    <name type="scientific">Kutzneria chonburiensis</name>
    <dbReference type="NCBI Taxonomy" id="1483604"/>
    <lineage>
        <taxon>Bacteria</taxon>
        <taxon>Bacillati</taxon>
        <taxon>Actinomycetota</taxon>
        <taxon>Actinomycetes</taxon>
        <taxon>Pseudonocardiales</taxon>
        <taxon>Pseudonocardiaceae</taxon>
        <taxon>Kutzneria</taxon>
    </lineage>
</organism>
<dbReference type="CDD" id="cd06170">
    <property type="entry name" value="LuxR_C_like"/>
    <property type="match status" value="1"/>
</dbReference>
<name>A0ABV6MU15_9PSEU</name>
<gene>
    <name evidence="2" type="ORF">ACFFH7_19720</name>
</gene>
<comment type="caution">
    <text evidence="2">The sequence shown here is derived from an EMBL/GenBank/DDBJ whole genome shotgun (WGS) entry which is preliminary data.</text>
</comment>
<accession>A0ABV6MU15</accession>
<keyword evidence="3" id="KW-1185">Reference proteome</keyword>
<dbReference type="PRINTS" id="PR00038">
    <property type="entry name" value="HTHLUXR"/>
</dbReference>
<dbReference type="PRINTS" id="PR00364">
    <property type="entry name" value="DISEASERSIST"/>
</dbReference>
<dbReference type="SMART" id="SM00421">
    <property type="entry name" value="HTH_LUXR"/>
    <property type="match status" value="1"/>
</dbReference>
<evidence type="ECO:0000313" key="3">
    <source>
        <dbReference type="Proteomes" id="UP001589810"/>
    </source>
</evidence>
<protein>
    <submittedName>
        <fullName evidence="2">LuxR C-terminal-related transcriptional regulator</fullName>
    </submittedName>
</protein>
<dbReference type="PANTHER" id="PTHR47691">
    <property type="entry name" value="REGULATOR-RELATED"/>
    <property type="match status" value="1"/>
</dbReference>
<dbReference type="SUPFAM" id="SSF52540">
    <property type="entry name" value="P-loop containing nucleoside triphosphate hydrolases"/>
    <property type="match status" value="1"/>
</dbReference>
<dbReference type="Pfam" id="PF25872">
    <property type="entry name" value="HTH_77"/>
    <property type="match status" value="1"/>
</dbReference>
<dbReference type="InterPro" id="IPR036388">
    <property type="entry name" value="WH-like_DNA-bd_sf"/>
</dbReference>
<dbReference type="InterPro" id="IPR000792">
    <property type="entry name" value="Tscrpt_reg_LuxR_C"/>
</dbReference>
<sequence length="729" mass="79647">MTGGTLPTEISSFVGRRDDLAAMRRRLTSAHLLTVTGVGGVGKTRVSLRLAHELRRSFADGAWWADLSTLNRNADAQLVCETIAKGLGVHDHSTRTTTEVLLDHVRDRRLLLVLDNCEHLVETVGGIVRAMLTAAADLRVIATSRQPLGIAGEHVVELRPLDAEAVTLLIDRVQAARPDFVPSAGDRDTALRLCQRLEGLPLAIELAAAQLRTIGMATLLERLDDRFRLLTGLTAALDWSYQLCTEHQRLLWARLSVFAGDLDLAAAEHVCADERLPREEVLTALAGLAERSLLTSEHRGGRVRYRMLETIREYGASRLDDPESLHRRHRDYFQRLAHDAATSWLGPDELRWLERIRNDLPNVLASVDWSLRTPGEATAALDMAISLLRSHCWYVVGGLAEGLRWLRLALAGGEPLPTPLRATGLAWATIIAIFLGDPSQAPELISDTGDDLADATTLLAKGIRAWIVEIDRDAVVRHLTEARALFERVGAAGDVFAADMWLAHNSGEDTAEAAGRELVARAERLQAGYSLANATWAYGTDFIRTDPERAITLIEEALRRFQAIDDMWGCGWTMETLSWACAAAGYHDRAALLLGASAKLWSDIGLRLYRPGPFAMGHEQAAAMLRAALGERAFDAAVAEGAEMGFGRAVAIGARAGHAMRSVAPAESELTAREREVAELVAAGLTNPQIAAKLFVGTRTVQTHLRSIMNKLGVNNRTQVAAHITRQAR</sequence>
<dbReference type="Gene3D" id="1.10.10.10">
    <property type="entry name" value="Winged helix-like DNA-binding domain superfamily/Winged helix DNA-binding domain"/>
    <property type="match status" value="1"/>
</dbReference>
<reference evidence="2 3" key="1">
    <citation type="submission" date="2024-09" db="EMBL/GenBank/DDBJ databases">
        <authorList>
            <person name="Sun Q."/>
            <person name="Mori K."/>
        </authorList>
    </citation>
    <scope>NUCLEOTIDE SEQUENCE [LARGE SCALE GENOMIC DNA]</scope>
    <source>
        <strain evidence="2 3">TBRC 1432</strain>
    </source>
</reference>
<dbReference type="InterPro" id="IPR049945">
    <property type="entry name" value="AAA_22"/>
</dbReference>
<dbReference type="InterPro" id="IPR016032">
    <property type="entry name" value="Sig_transdc_resp-reg_C-effctor"/>
</dbReference>
<dbReference type="InterPro" id="IPR027417">
    <property type="entry name" value="P-loop_NTPase"/>
</dbReference>
<dbReference type="SUPFAM" id="SSF46894">
    <property type="entry name" value="C-terminal effector domain of the bipartite response regulators"/>
    <property type="match status" value="1"/>
</dbReference>
<dbReference type="PROSITE" id="PS50043">
    <property type="entry name" value="HTH_LUXR_2"/>
    <property type="match status" value="1"/>
</dbReference>
<feature type="domain" description="HTH luxR-type" evidence="1">
    <location>
        <begin position="663"/>
        <end position="728"/>
    </location>
</feature>
<dbReference type="Proteomes" id="UP001589810">
    <property type="component" value="Unassembled WGS sequence"/>
</dbReference>
<dbReference type="Gene3D" id="3.40.50.300">
    <property type="entry name" value="P-loop containing nucleotide triphosphate hydrolases"/>
    <property type="match status" value="1"/>
</dbReference>
<proteinExistence type="predicted"/>
<dbReference type="PANTHER" id="PTHR47691:SF3">
    <property type="entry name" value="HTH-TYPE TRANSCRIPTIONAL REGULATOR RV0890C-RELATED"/>
    <property type="match status" value="1"/>
</dbReference>
<dbReference type="Pfam" id="PF00196">
    <property type="entry name" value="GerE"/>
    <property type="match status" value="1"/>
</dbReference>
<dbReference type="RefSeq" id="WP_273935231.1">
    <property type="nucleotide sequence ID" value="NZ_CP097263.1"/>
</dbReference>
<evidence type="ECO:0000313" key="2">
    <source>
        <dbReference type="EMBL" id="MFC0543742.1"/>
    </source>
</evidence>
<dbReference type="PROSITE" id="PS00622">
    <property type="entry name" value="HTH_LUXR_1"/>
    <property type="match status" value="1"/>
</dbReference>
<dbReference type="Pfam" id="PF13401">
    <property type="entry name" value="AAA_22"/>
    <property type="match status" value="1"/>
</dbReference>
<dbReference type="InterPro" id="IPR058852">
    <property type="entry name" value="HTH_77"/>
</dbReference>
<dbReference type="EMBL" id="JBHLUD010000007">
    <property type="protein sequence ID" value="MFC0543742.1"/>
    <property type="molecule type" value="Genomic_DNA"/>
</dbReference>